<comment type="caution">
    <text evidence="2">The sequence shown here is derived from an EMBL/GenBank/DDBJ whole genome shotgun (WGS) entry which is preliminary data.</text>
</comment>
<evidence type="ECO:0000313" key="3">
    <source>
        <dbReference type="Proteomes" id="UP001346869"/>
    </source>
</evidence>
<gene>
    <name evidence="2" type="ORF">PBY51_025073</name>
</gene>
<dbReference type="PANTHER" id="PTHR44444:SF1">
    <property type="entry name" value="PROTEIN SEL-1 HOMOLOG 3"/>
    <property type="match status" value="1"/>
</dbReference>
<feature type="signal peptide" evidence="1">
    <location>
        <begin position="1"/>
        <end position="30"/>
    </location>
</feature>
<dbReference type="AlphaFoldDB" id="A0AAN7XXV2"/>
<protein>
    <recommendedName>
        <fullName evidence="4">Secreted protein</fullName>
    </recommendedName>
</protein>
<sequence>MKGFRSLCCGPVWFAAVLVIAASSPHPAESLVGFPSAPGKGGPSSVAQVLKVSRNRNRQCAHESAAVDLLQFPLASPGESFGVLRRFQPFRQRALESSRLHAVSRPSCH</sequence>
<reference evidence="2 3" key="2">
    <citation type="journal article" date="2023" name="Mol. Biol. Evol.">
        <title>Genomics of Secondarily Temperate Adaptation in the Only Non-Antarctic Icefish.</title>
        <authorList>
            <person name="Rivera-Colon A.G."/>
            <person name="Rayamajhi N."/>
            <person name="Minhas B.F."/>
            <person name="Madrigal G."/>
            <person name="Bilyk K.T."/>
            <person name="Yoon V."/>
            <person name="Hune M."/>
            <person name="Gregory S."/>
            <person name="Cheng C.H.C."/>
            <person name="Catchen J.M."/>
        </authorList>
    </citation>
    <scope>NUCLEOTIDE SEQUENCE [LARGE SCALE GENOMIC DNA]</scope>
    <source>
        <strain evidence="2">JMC-PN-2008</strain>
    </source>
</reference>
<keyword evidence="3" id="KW-1185">Reference proteome</keyword>
<dbReference type="EMBL" id="JAUZQC010000006">
    <property type="protein sequence ID" value="KAK5870440.1"/>
    <property type="molecule type" value="Genomic_DNA"/>
</dbReference>
<keyword evidence="1" id="KW-0732">Signal</keyword>
<evidence type="ECO:0000313" key="2">
    <source>
        <dbReference type="EMBL" id="KAK5870440.1"/>
    </source>
</evidence>
<evidence type="ECO:0008006" key="4">
    <source>
        <dbReference type="Google" id="ProtNLM"/>
    </source>
</evidence>
<name>A0AAN7XXV2_ELEMC</name>
<feature type="chain" id="PRO_5042942815" description="Secreted protein" evidence="1">
    <location>
        <begin position="31"/>
        <end position="109"/>
    </location>
</feature>
<dbReference type="InterPro" id="IPR042756">
    <property type="entry name" value="Sel-1L3"/>
</dbReference>
<dbReference type="PANTHER" id="PTHR44444">
    <property type="entry name" value="PROTEIN SEL-1 HOMOLOG 3"/>
    <property type="match status" value="1"/>
</dbReference>
<proteinExistence type="predicted"/>
<organism evidence="2 3">
    <name type="scientific">Eleginops maclovinus</name>
    <name type="common">Patagonian blennie</name>
    <name type="synonym">Eleginus maclovinus</name>
    <dbReference type="NCBI Taxonomy" id="56733"/>
    <lineage>
        <taxon>Eukaryota</taxon>
        <taxon>Metazoa</taxon>
        <taxon>Chordata</taxon>
        <taxon>Craniata</taxon>
        <taxon>Vertebrata</taxon>
        <taxon>Euteleostomi</taxon>
        <taxon>Actinopterygii</taxon>
        <taxon>Neopterygii</taxon>
        <taxon>Teleostei</taxon>
        <taxon>Neoteleostei</taxon>
        <taxon>Acanthomorphata</taxon>
        <taxon>Eupercaria</taxon>
        <taxon>Perciformes</taxon>
        <taxon>Notothenioidei</taxon>
        <taxon>Eleginopidae</taxon>
        <taxon>Eleginops</taxon>
    </lineage>
</organism>
<reference evidence="2 3" key="1">
    <citation type="journal article" date="2023" name="Genes (Basel)">
        <title>Chromosome-Level Genome Assembly and Circadian Gene Repertoire of the Patagonia Blennie Eleginops maclovinus-The Closest Ancestral Proxy of Antarctic Cryonotothenioids.</title>
        <authorList>
            <person name="Cheng C.C."/>
            <person name="Rivera-Colon A.G."/>
            <person name="Minhas B.F."/>
            <person name="Wilson L."/>
            <person name="Rayamajhi N."/>
            <person name="Vargas-Chacoff L."/>
            <person name="Catchen J.M."/>
        </authorList>
    </citation>
    <scope>NUCLEOTIDE SEQUENCE [LARGE SCALE GENOMIC DNA]</scope>
    <source>
        <strain evidence="2">JMC-PN-2008</strain>
    </source>
</reference>
<dbReference type="Proteomes" id="UP001346869">
    <property type="component" value="Unassembled WGS sequence"/>
</dbReference>
<evidence type="ECO:0000256" key="1">
    <source>
        <dbReference type="SAM" id="SignalP"/>
    </source>
</evidence>
<accession>A0AAN7XXV2</accession>